<dbReference type="EnsemblFungi" id="EJT79570">
    <property type="protein sequence ID" value="EJT79570"/>
    <property type="gene ID" value="GGTG_04655"/>
</dbReference>
<dbReference type="AlphaFoldDB" id="J3NTQ5"/>
<dbReference type="GeneID" id="20345113"/>
<gene>
    <name evidence="2" type="primary">20345113</name>
    <name evidence="1" type="ORF">GGTG_04655</name>
</gene>
<keyword evidence="3" id="KW-1185">Reference proteome</keyword>
<evidence type="ECO:0000313" key="2">
    <source>
        <dbReference type="EnsemblFungi" id="EJT79570"/>
    </source>
</evidence>
<reference evidence="3" key="1">
    <citation type="submission" date="2010-07" db="EMBL/GenBank/DDBJ databases">
        <title>The genome sequence of Gaeumannomyces graminis var. tritici strain R3-111a-1.</title>
        <authorList>
            <consortium name="The Broad Institute Genome Sequencing Platform"/>
            <person name="Ma L.-J."/>
            <person name="Dead R."/>
            <person name="Young S."/>
            <person name="Zeng Q."/>
            <person name="Koehrsen M."/>
            <person name="Alvarado L."/>
            <person name="Berlin A."/>
            <person name="Chapman S.B."/>
            <person name="Chen Z."/>
            <person name="Freedman E."/>
            <person name="Gellesch M."/>
            <person name="Goldberg J."/>
            <person name="Griggs A."/>
            <person name="Gujja S."/>
            <person name="Heilman E.R."/>
            <person name="Heiman D."/>
            <person name="Hepburn T."/>
            <person name="Howarth C."/>
            <person name="Jen D."/>
            <person name="Larson L."/>
            <person name="Mehta T."/>
            <person name="Neiman D."/>
            <person name="Pearson M."/>
            <person name="Roberts A."/>
            <person name="Saif S."/>
            <person name="Shea T."/>
            <person name="Shenoy N."/>
            <person name="Sisk P."/>
            <person name="Stolte C."/>
            <person name="Sykes S."/>
            <person name="Walk T."/>
            <person name="White J."/>
            <person name="Yandava C."/>
            <person name="Haas B."/>
            <person name="Nusbaum C."/>
            <person name="Birren B."/>
        </authorList>
    </citation>
    <scope>NUCLEOTIDE SEQUENCE [LARGE SCALE GENOMIC DNA]</scope>
    <source>
        <strain evidence="3">R3-111a-1</strain>
    </source>
</reference>
<dbReference type="HOGENOM" id="CLU_1441132_0_0_1"/>
<evidence type="ECO:0000313" key="3">
    <source>
        <dbReference type="Proteomes" id="UP000006039"/>
    </source>
</evidence>
<evidence type="ECO:0000313" key="1">
    <source>
        <dbReference type="EMBL" id="EJT79570.1"/>
    </source>
</evidence>
<reference evidence="2" key="4">
    <citation type="journal article" date="2015" name="G3 (Bethesda)">
        <title>Genome sequences of three phytopathogenic species of the Magnaporthaceae family of fungi.</title>
        <authorList>
            <person name="Okagaki L.H."/>
            <person name="Nunes C.C."/>
            <person name="Sailsbery J."/>
            <person name="Clay B."/>
            <person name="Brown D."/>
            <person name="John T."/>
            <person name="Oh Y."/>
            <person name="Young N."/>
            <person name="Fitzgerald M."/>
            <person name="Haas B.J."/>
            <person name="Zeng Q."/>
            <person name="Young S."/>
            <person name="Adiconis X."/>
            <person name="Fan L."/>
            <person name="Levin J.Z."/>
            <person name="Mitchell T.K."/>
            <person name="Okubara P.A."/>
            <person name="Farman M.L."/>
            <person name="Kohn L.M."/>
            <person name="Birren B."/>
            <person name="Ma L.-J."/>
            <person name="Dean R.A."/>
        </authorList>
    </citation>
    <scope>NUCLEOTIDE SEQUENCE</scope>
    <source>
        <strain evidence="2">R3-111a-1</strain>
    </source>
</reference>
<dbReference type="VEuPathDB" id="FungiDB:GGTG_04655"/>
<reference evidence="1" key="3">
    <citation type="submission" date="2010-09" db="EMBL/GenBank/DDBJ databases">
        <title>Annotation of Gaeumannomyces graminis var. tritici R3-111a-1.</title>
        <authorList>
            <consortium name="The Broad Institute Genome Sequencing Platform"/>
            <person name="Ma L.-J."/>
            <person name="Dead R."/>
            <person name="Young S.K."/>
            <person name="Zeng Q."/>
            <person name="Gargeya S."/>
            <person name="Fitzgerald M."/>
            <person name="Haas B."/>
            <person name="Abouelleil A."/>
            <person name="Alvarado L."/>
            <person name="Arachchi H.M."/>
            <person name="Berlin A."/>
            <person name="Brown A."/>
            <person name="Chapman S.B."/>
            <person name="Chen Z."/>
            <person name="Dunbar C."/>
            <person name="Freedman E."/>
            <person name="Gearin G."/>
            <person name="Gellesch M."/>
            <person name="Goldberg J."/>
            <person name="Griggs A."/>
            <person name="Gujja S."/>
            <person name="Heiman D."/>
            <person name="Howarth C."/>
            <person name="Larson L."/>
            <person name="Lui A."/>
            <person name="MacDonald P.J.P."/>
            <person name="Mehta T."/>
            <person name="Montmayeur A."/>
            <person name="Murphy C."/>
            <person name="Neiman D."/>
            <person name="Pearson M."/>
            <person name="Priest M."/>
            <person name="Roberts A."/>
            <person name="Saif S."/>
            <person name="Shea T."/>
            <person name="Shenoy N."/>
            <person name="Sisk P."/>
            <person name="Stolte C."/>
            <person name="Sykes S."/>
            <person name="Yandava C."/>
            <person name="Wortman J."/>
            <person name="Nusbaum C."/>
            <person name="Birren B."/>
        </authorList>
    </citation>
    <scope>NUCLEOTIDE SEQUENCE</scope>
    <source>
        <strain evidence="1">R3-111a-1</strain>
    </source>
</reference>
<organism evidence="1">
    <name type="scientific">Gaeumannomyces tritici (strain R3-111a-1)</name>
    <name type="common">Wheat and barley take-all root rot fungus</name>
    <name type="synonym">Gaeumannomyces graminis var. tritici</name>
    <dbReference type="NCBI Taxonomy" id="644352"/>
    <lineage>
        <taxon>Eukaryota</taxon>
        <taxon>Fungi</taxon>
        <taxon>Dikarya</taxon>
        <taxon>Ascomycota</taxon>
        <taxon>Pezizomycotina</taxon>
        <taxon>Sordariomycetes</taxon>
        <taxon>Sordariomycetidae</taxon>
        <taxon>Magnaporthales</taxon>
        <taxon>Magnaporthaceae</taxon>
        <taxon>Gaeumannomyces</taxon>
    </lineage>
</organism>
<dbReference type="Proteomes" id="UP000006039">
    <property type="component" value="Unassembled WGS sequence"/>
</dbReference>
<dbReference type="EMBL" id="GL385396">
    <property type="protein sequence ID" value="EJT79570.1"/>
    <property type="molecule type" value="Genomic_DNA"/>
</dbReference>
<accession>J3NTQ5</accession>
<reference evidence="1" key="2">
    <citation type="submission" date="2010-07" db="EMBL/GenBank/DDBJ databases">
        <authorList>
            <consortium name="The Broad Institute Genome Sequencing Platform"/>
            <consortium name="Broad Institute Genome Sequencing Center for Infectious Disease"/>
            <person name="Ma L.-J."/>
            <person name="Dead R."/>
            <person name="Young S."/>
            <person name="Zeng Q."/>
            <person name="Koehrsen M."/>
            <person name="Alvarado L."/>
            <person name="Berlin A."/>
            <person name="Chapman S.B."/>
            <person name="Chen Z."/>
            <person name="Freedman E."/>
            <person name="Gellesch M."/>
            <person name="Goldberg J."/>
            <person name="Griggs A."/>
            <person name="Gujja S."/>
            <person name="Heilman E.R."/>
            <person name="Heiman D."/>
            <person name="Hepburn T."/>
            <person name="Howarth C."/>
            <person name="Jen D."/>
            <person name="Larson L."/>
            <person name="Mehta T."/>
            <person name="Neiman D."/>
            <person name="Pearson M."/>
            <person name="Roberts A."/>
            <person name="Saif S."/>
            <person name="Shea T."/>
            <person name="Shenoy N."/>
            <person name="Sisk P."/>
            <person name="Stolte C."/>
            <person name="Sykes S."/>
            <person name="Walk T."/>
            <person name="White J."/>
            <person name="Yandava C."/>
            <person name="Haas B."/>
            <person name="Nusbaum C."/>
            <person name="Birren B."/>
        </authorList>
    </citation>
    <scope>NUCLEOTIDE SEQUENCE</scope>
    <source>
        <strain evidence="1">R3-111a-1</strain>
    </source>
</reference>
<dbReference type="RefSeq" id="XP_009220715.1">
    <property type="nucleotide sequence ID" value="XM_009222451.1"/>
</dbReference>
<name>J3NTQ5_GAET3</name>
<reference evidence="2" key="5">
    <citation type="submission" date="2018-04" db="UniProtKB">
        <authorList>
            <consortium name="EnsemblFungi"/>
        </authorList>
    </citation>
    <scope>IDENTIFICATION</scope>
    <source>
        <strain evidence="2">R3-111a-1</strain>
    </source>
</reference>
<sequence length="188" mass="20859">MASQGGANLSWHELGLRSLNLPLTTDLVISIVCSAKLTPSDLEYLGIERVSLSGSCIWSITRPFEFYVDCLVRCVARTRESTEAHYQQAFLESLRSGLFRIRAAVSEYARGLPDDELDEHGRDQTLQELHAALTSEILRLRPLPPPDETDEVTDMLAAWTPFDETGELAQLIANLELMANGRASDPEA</sequence>
<proteinExistence type="predicted"/>
<protein>
    <submittedName>
        <fullName evidence="1 2">Uncharacterized protein</fullName>
    </submittedName>
</protein>